<dbReference type="InterPro" id="IPR041966">
    <property type="entry name" value="LOTUS-like"/>
</dbReference>
<accession>K6ZC06</accession>
<dbReference type="Gene3D" id="3.30.420.610">
    <property type="entry name" value="LOTUS domain-like"/>
    <property type="match status" value="1"/>
</dbReference>
<name>K6ZC06_9ALTE</name>
<dbReference type="EMBL" id="BAEQ01000016">
    <property type="protein sequence ID" value="GAC27867.1"/>
    <property type="molecule type" value="Genomic_DNA"/>
</dbReference>
<dbReference type="RefSeq" id="WP_006009663.1">
    <property type="nucleotide sequence ID" value="NZ_BAEQ01000016.1"/>
</dbReference>
<comment type="caution">
    <text evidence="1">The sequence shown here is derived from an EMBL/GenBank/DDBJ whole genome shotgun (WGS) entry which is preliminary data.</text>
</comment>
<evidence type="ECO:0008006" key="3">
    <source>
        <dbReference type="Google" id="ProtNLM"/>
    </source>
</evidence>
<dbReference type="Proteomes" id="UP000006251">
    <property type="component" value="Unassembled WGS sequence"/>
</dbReference>
<gene>
    <name evidence="1" type="ORF">GPAL_0988</name>
</gene>
<sequence>MSLEESVNEVLRKIGRNMMLFQHLEHLLKYVVANGKFSGFKSELEDIKVKQAATINSQTMGQLVGQYIETTHSISEAREDELQDGDETYFSFSFSFESDAVYYETKKADLANLVSERNELVHHLLPSFNTDSVASCEALGNKLEKQSKRIRQEIEEIRAIAMALNEGRKELSDFLVSEEGKKQITISFLRQSRLVILLGDIASQMAREDGWTLMGKAGLLLREHAPEEIAQLKERYGHKTLRSLILATEIFDIFEESTEKGARVLYRLKAGWALSHTEHGEDS</sequence>
<organism evidence="1 2">
    <name type="scientific">Brumicola pallidula DSM 14239 = ACAM 615</name>
    <dbReference type="NCBI Taxonomy" id="1121922"/>
    <lineage>
        <taxon>Bacteria</taxon>
        <taxon>Pseudomonadati</taxon>
        <taxon>Pseudomonadota</taxon>
        <taxon>Gammaproteobacteria</taxon>
        <taxon>Alteromonadales</taxon>
        <taxon>Alteromonadaceae</taxon>
        <taxon>Brumicola</taxon>
    </lineage>
</organism>
<proteinExistence type="predicted"/>
<dbReference type="OrthoDB" id="571278at2"/>
<dbReference type="AlphaFoldDB" id="K6ZC06"/>
<reference evidence="2" key="1">
    <citation type="journal article" date="2014" name="Environ. Microbiol.">
        <title>Comparative genomics of the marine bacterial genus Glaciecola reveals the high degree of genomic diversity and genomic characteristic for cold adaptation.</title>
        <authorList>
            <person name="Qin Q.L."/>
            <person name="Xie B.B."/>
            <person name="Yu Y."/>
            <person name="Shu Y.L."/>
            <person name="Rong J.C."/>
            <person name="Zhang Y.J."/>
            <person name="Zhao D.L."/>
            <person name="Chen X.L."/>
            <person name="Zhang X.Y."/>
            <person name="Chen B."/>
            <person name="Zhou B.C."/>
            <person name="Zhang Y.Z."/>
        </authorList>
    </citation>
    <scope>NUCLEOTIDE SEQUENCE [LARGE SCALE GENOMIC DNA]</scope>
    <source>
        <strain evidence="2">ACAM 615</strain>
    </source>
</reference>
<evidence type="ECO:0000313" key="2">
    <source>
        <dbReference type="Proteomes" id="UP000006251"/>
    </source>
</evidence>
<dbReference type="CDD" id="cd10146">
    <property type="entry name" value="LabA_like_C"/>
    <property type="match status" value="1"/>
</dbReference>
<evidence type="ECO:0000313" key="1">
    <source>
        <dbReference type="EMBL" id="GAC27867.1"/>
    </source>
</evidence>
<protein>
    <recommendedName>
        <fullName evidence="3">HTH OST-type domain-containing protein</fullName>
    </recommendedName>
</protein>
<keyword evidence="2" id="KW-1185">Reference proteome</keyword>